<dbReference type="Gene3D" id="1.25.40.20">
    <property type="entry name" value="Ankyrin repeat-containing domain"/>
    <property type="match status" value="2"/>
</dbReference>
<dbReference type="VEuPathDB" id="CryptoDB:Cvel_28939"/>
<proteinExistence type="predicted"/>
<dbReference type="PANTHER" id="PTHR24198:SF165">
    <property type="entry name" value="ANKYRIN REPEAT-CONTAINING PROTEIN-RELATED"/>
    <property type="match status" value="1"/>
</dbReference>
<dbReference type="PROSITE" id="PS50088">
    <property type="entry name" value="ANK_REPEAT"/>
    <property type="match status" value="4"/>
</dbReference>
<feature type="region of interest" description="Disordered" evidence="4">
    <location>
        <begin position="557"/>
        <end position="580"/>
    </location>
</feature>
<feature type="region of interest" description="Disordered" evidence="4">
    <location>
        <begin position="43"/>
        <end position="69"/>
    </location>
</feature>
<evidence type="ECO:0000256" key="1">
    <source>
        <dbReference type="ARBA" id="ARBA00022737"/>
    </source>
</evidence>
<keyword evidence="1" id="KW-0677">Repeat</keyword>
<feature type="repeat" description="ANK" evidence="3">
    <location>
        <begin position="360"/>
        <end position="392"/>
    </location>
</feature>
<feature type="repeat" description="ANK" evidence="3">
    <location>
        <begin position="442"/>
        <end position="474"/>
    </location>
</feature>
<evidence type="ECO:0000256" key="2">
    <source>
        <dbReference type="ARBA" id="ARBA00023043"/>
    </source>
</evidence>
<reference evidence="5" key="1">
    <citation type="submission" date="2014-11" db="EMBL/GenBank/DDBJ databases">
        <authorList>
            <person name="Otto D Thomas"/>
            <person name="Naeem Raeece"/>
        </authorList>
    </citation>
    <scope>NUCLEOTIDE SEQUENCE</scope>
</reference>
<evidence type="ECO:0000313" key="5">
    <source>
        <dbReference type="EMBL" id="CEM45141.1"/>
    </source>
</evidence>
<dbReference type="EMBL" id="CDMZ01003113">
    <property type="protein sequence ID" value="CEM45141.1"/>
    <property type="molecule type" value="Genomic_DNA"/>
</dbReference>
<protein>
    <submittedName>
        <fullName evidence="5">Uncharacterized protein</fullName>
    </submittedName>
</protein>
<dbReference type="PRINTS" id="PR01415">
    <property type="entry name" value="ANKYRIN"/>
</dbReference>
<dbReference type="PhylomeDB" id="A0A0G4HLA5"/>
<organism evidence="5">
    <name type="scientific">Chromera velia CCMP2878</name>
    <dbReference type="NCBI Taxonomy" id="1169474"/>
    <lineage>
        <taxon>Eukaryota</taxon>
        <taxon>Sar</taxon>
        <taxon>Alveolata</taxon>
        <taxon>Colpodellida</taxon>
        <taxon>Chromeraceae</taxon>
        <taxon>Chromera</taxon>
    </lineage>
</organism>
<gene>
    <name evidence="5" type="ORF">Cvel_28939</name>
</gene>
<name>A0A0G4HLA5_9ALVE</name>
<accession>A0A0G4HLA5</accession>
<evidence type="ECO:0000256" key="3">
    <source>
        <dbReference type="PROSITE-ProRule" id="PRU00023"/>
    </source>
</evidence>
<keyword evidence="2 3" id="KW-0040">ANK repeat</keyword>
<sequence length="580" mass="63579">MQQELDSSRAVERLNEFKTRLLRLTQNANKKIDTLTKLMRDRETESIKASADSQTEDATQPLPFKPPTSSALDSLEVSLSTFQREIHGQLDTQVGRYYKMDLSRLFRKPLLRDAIHSFRTVTKEALREELSAFISGKSNGDGFRLCLKVGADVDGFASHLDQWGLMALMRAVSEGHALAVELLVRDGGNLEIKTEKSIPLLPLSEKPQATGLKLKPGFPQTPAAPTMIPQHSNALMLACHRQFWEIAKFLLDEGANADAVDAEGNTALQIVCQICLRPHNPNSFHALPSFKCLSADQQLTAKEVFQALLLKTPKAMVKKMRAGTKGQMGSLLHVSARIGLHQFASSCLSMGVDVNSIDERGDTPLLLAVRHADAVLLDRFIQAGAIVSVTSRDGETALHSIAQCSPNFYRTAESAETSKTRVSIAKILLQKRVPLNAVSRRSGFTALHEAVKLGDPALVEFLLQKGAKPQSKGAMGEQPLHLLCVGRVEFGGEEQIRMDAEKIVKLLTDHGADINAVTWEGRTALHLAVRRATLLELHPNSASAKALAEVLRESGANPHIKDMHGKDALQTKDMPVQLYS</sequence>
<feature type="repeat" description="ANK" evidence="3">
    <location>
        <begin position="520"/>
        <end position="563"/>
    </location>
</feature>
<dbReference type="SUPFAM" id="SSF48403">
    <property type="entry name" value="Ankyrin repeat"/>
    <property type="match status" value="2"/>
</dbReference>
<dbReference type="PROSITE" id="PS50297">
    <property type="entry name" value="ANK_REP_REGION"/>
    <property type="match status" value="1"/>
</dbReference>
<dbReference type="Pfam" id="PF00023">
    <property type="entry name" value="Ank"/>
    <property type="match status" value="1"/>
</dbReference>
<dbReference type="PANTHER" id="PTHR24198">
    <property type="entry name" value="ANKYRIN REPEAT AND PROTEIN KINASE DOMAIN-CONTAINING PROTEIN"/>
    <property type="match status" value="1"/>
</dbReference>
<dbReference type="Pfam" id="PF13637">
    <property type="entry name" value="Ank_4"/>
    <property type="match status" value="2"/>
</dbReference>
<evidence type="ECO:0000256" key="4">
    <source>
        <dbReference type="SAM" id="MobiDB-lite"/>
    </source>
</evidence>
<dbReference type="SMART" id="SM00248">
    <property type="entry name" value="ANK"/>
    <property type="match status" value="8"/>
</dbReference>
<dbReference type="AlphaFoldDB" id="A0A0G4HLA5"/>
<dbReference type="InterPro" id="IPR002110">
    <property type="entry name" value="Ankyrin_rpt"/>
</dbReference>
<feature type="compositionally biased region" description="Basic and acidic residues" evidence="4">
    <location>
        <begin position="559"/>
        <end position="570"/>
    </location>
</feature>
<feature type="repeat" description="ANK" evidence="3">
    <location>
        <begin position="230"/>
        <end position="262"/>
    </location>
</feature>
<dbReference type="InterPro" id="IPR036770">
    <property type="entry name" value="Ankyrin_rpt-contain_sf"/>
</dbReference>